<evidence type="ECO:0000313" key="1">
    <source>
        <dbReference type="EMBL" id="APT56044.1"/>
    </source>
</evidence>
<dbReference type="Proteomes" id="UP000185494">
    <property type="component" value="Chromosome 1"/>
</dbReference>
<dbReference type="InterPro" id="IPR007833">
    <property type="entry name" value="Capsule_polysaccharide_synth"/>
</dbReference>
<dbReference type="GO" id="GO:0015774">
    <property type="term" value="P:polysaccharide transport"/>
    <property type="evidence" value="ECO:0007669"/>
    <property type="project" value="InterPro"/>
</dbReference>
<sequence>MLASWPHLSGFWPDTVLVPERDGVGPLLLREGDPVPRGWAGLVQRVSPSPFDPPGFAGHRAPVVLFAPGLAGTAGRDERDEAAALARRHRLGGPPGLPDPGGKALDEAARGHALCFTEAAARQVLAEGGRAALARDPWTGFLPGAVPGVPRLEPRVSPWSLIDIATEMRGAGRAMAVLARIAGLPCPDAPPADMTGDLAEARAADPFRHRPLPLPEAMELLRFWRERERENRRVSVCLGIARWKRAQVGALLGRDDGSAPRFAESAEGALRVARAARKQGGADGIAVWASREKPGLRAGGIPVLALEDGFLRSRGLGARFLPGASYCLDGRGAYYDPAQPSDLELILQRGVTDRRLLARAKTLRAAIVARGIGKYHLGGEVPPITAPAGRRVLLVPGQVQDDASVRCGGGAIQSNLALLRAVRAARPEGFILYKPHPDLEAGFRKGRIAAAELAAVADQVVLGAPLSGLFPLVDEVHTLTSLSGFEALLRDVPVVTYGRPFYAGWGLTEDRAPEGFPAGRRGVARSLEELVAAVLILYPRYIDPVTLLPCPVELILERMEDPRAWKLSPLTLHRGLEGRVRRWIARLSGRR</sequence>
<gene>
    <name evidence="1" type="ORF">RGI145_01850</name>
</gene>
<dbReference type="CDD" id="cd16439">
    <property type="entry name" value="beta_Kdo_transferase_KpsC_2"/>
    <property type="match status" value="1"/>
</dbReference>
<protein>
    <recommendedName>
        <fullName evidence="3">Capsule polysaccharide biosynthesis protein</fullName>
    </recommendedName>
</protein>
<dbReference type="Pfam" id="PF05159">
    <property type="entry name" value="Capsule_synth"/>
    <property type="match status" value="1"/>
</dbReference>
<dbReference type="STRING" id="257708.RGI145_01850"/>
<accession>A0A1L7AB66</accession>
<dbReference type="GO" id="GO:0000271">
    <property type="term" value="P:polysaccharide biosynthetic process"/>
    <property type="evidence" value="ECO:0007669"/>
    <property type="project" value="InterPro"/>
</dbReference>
<evidence type="ECO:0008006" key="3">
    <source>
        <dbReference type="Google" id="ProtNLM"/>
    </source>
</evidence>
<name>A0A1L7AB66_9PROT</name>
<dbReference type="EMBL" id="CP015583">
    <property type="protein sequence ID" value="APT56044.1"/>
    <property type="molecule type" value="Genomic_DNA"/>
</dbReference>
<dbReference type="AlphaFoldDB" id="A0A1L7AB66"/>
<proteinExistence type="predicted"/>
<reference evidence="1 2" key="1">
    <citation type="submission" date="2016-05" db="EMBL/GenBank/DDBJ databases">
        <title>Complete Genome and Methylome Analysis of Psychrotrophic Bacterial Isolates from Antarctic Lake Untersee.</title>
        <authorList>
            <person name="Fomenkov A."/>
            <person name="Akimov V.N."/>
            <person name="Vasilyeva L.V."/>
            <person name="Andersen D."/>
            <person name="Vincze T."/>
            <person name="Roberts R.J."/>
        </authorList>
    </citation>
    <scope>NUCLEOTIDE SEQUENCE [LARGE SCALE GENOMIC DNA]</scope>
    <source>
        <strain evidence="1 2">U14-5</strain>
    </source>
</reference>
<dbReference type="KEGG" id="rgi:RGI145_01850"/>
<dbReference type="RefSeq" id="WP_075797000.1">
    <property type="nucleotide sequence ID" value="NZ_CP015583.1"/>
</dbReference>
<evidence type="ECO:0000313" key="2">
    <source>
        <dbReference type="Proteomes" id="UP000185494"/>
    </source>
</evidence>
<dbReference type="eggNOG" id="COG3563">
    <property type="taxonomic scope" value="Bacteria"/>
</dbReference>
<organism evidence="1 2">
    <name type="scientific">Roseomonas gilardii</name>
    <dbReference type="NCBI Taxonomy" id="257708"/>
    <lineage>
        <taxon>Bacteria</taxon>
        <taxon>Pseudomonadati</taxon>
        <taxon>Pseudomonadota</taxon>
        <taxon>Alphaproteobacteria</taxon>
        <taxon>Acetobacterales</taxon>
        <taxon>Roseomonadaceae</taxon>
        <taxon>Roseomonas</taxon>
    </lineage>
</organism>